<name>A0AAD5LMX2_9CRUS</name>
<proteinExistence type="predicted"/>
<evidence type="ECO:0000313" key="2">
    <source>
        <dbReference type="EMBL" id="KAI9565208.1"/>
    </source>
</evidence>
<protein>
    <submittedName>
        <fullName evidence="2">Uncharacterized protein</fullName>
    </submittedName>
</protein>
<organism evidence="2 3">
    <name type="scientific">Daphnia sinensis</name>
    <dbReference type="NCBI Taxonomy" id="1820382"/>
    <lineage>
        <taxon>Eukaryota</taxon>
        <taxon>Metazoa</taxon>
        <taxon>Ecdysozoa</taxon>
        <taxon>Arthropoda</taxon>
        <taxon>Crustacea</taxon>
        <taxon>Branchiopoda</taxon>
        <taxon>Diplostraca</taxon>
        <taxon>Cladocera</taxon>
        <taxon>Anomopoda</taxon>
        <taxon>Daphniidae</taxon>
        <taxon>Daphnia</taxon>
        <taxon>Daphnia similis group</taxon>
    </lineage>
</organism>
<comment type="caution">
    <text evidence="2">The sequence shown here is derived from an EMBL/GenBank/DDBJ whole genome shotgun (WGS) entry which is preliminary data.</text>
</comment>
<reference evidence="2 3" key="1">
    <citation type="submission" date="2022-05" db="EMBL/GenBank/DDBJ databases">
        <title>A multi-omics perspective on studying reproductive biology in Daphnia sinensis.</title>
        <authorList>
            <person name="Jia J."/>
        </authorList>
    </citation>
    <scope>NUCLEOTIDE SEQUENCE [LARGE SCALE GENOMIC DNA]</scope>
    <source>
        <strain evidence="2 3">WSL</strain>
    </source>
</reference>
<evidence type="ECO:0000256" key="1">
    <source>
        <dbReference type="SAM" id="MobiDB-lite"/>
    </source>
</evidence>
<gene>
    <name evidence="2" type="ORF">GHT06_008989</name>
</gene>
<keyword evidence="3" id="KW-1185">Reference proteome</keyword>
<accession>A0AAD5LMX2</accession>
<feature type="region of interest" description="Disordered" evidence="1">
    <location>
        <begin position="90"/>
        <end position="141"/>
    </location>
</feature>
<feature type="compositionally biased region" description="Acidic residues" evidence="1">
    <location>
        <begin position="98"/>
        <end position="116"/>
    </location>
</feature>
<dbReference type="AlphaFoldDB" id="A0AAD5LMX2"/>
<sequence>MSEIVCDLPIGSTSAPPNLVKTRKRRDVDKLDNAELSASSSQKKYEIIEQPAKSQSQIYQQVFQFLLLPPTNFGMPTLKPTHRLLMKKTNQQHQIAAESEEKEEYSEDGSEEEVPFDETTSGRGQEQESRIIDDESGNEDDGVLLNEMLTVTDVELARPTLPETYSAEETLVFHITEEELTDIIFYATK</sequence>
<dbReference type="Proteomes" id="UP000820818">
    <property type="component" value="Linkage Group LG1"/>
</dbReference>
<evidence type="ECO:0000313" key="3">
    <source>
        <dbReference type="Proteomes" id="UP000820818"/>
    </source>
</evidence>
<dbReference type="EMBL" id="WJBH02000001">
    <property type="protein sequence ID" value="KAI9565208.1"/>
    <property type="molecule type" value="Genomic_DNA"/>
</dbReference>